<name>A0A427YQ29_9TREE</name>
<dbReference type="GO" id="GO:0006744">
    <property type="term" value="P:ubiquinone biosynthetic process"/>
    <property type="evidence" value="ECO:0007669"/>
    <property type="project" value="TreeGrafter"/>
</dbReference>
<sequence>MSQATNGLAGQGWERAVYEAERDSVDDSLTPTGGVLNDWNPEQSGREPSSSTATFAEPFRIPNSIAPPPSLAPKLESLFSSPSSSSSSSSSPIPILPTQRRLASITEMIHVASLLHDDVIDSSPLRRSQPSAPSAFGNKLSILSGDFLLGRASVALARLGSREVVELLATVIANLVEGEVMQLRATSEPETEPTRKGFEDYMRKTYLKTASLMAKSARAAVILGGCGRGDMEWVKDVAYGYGRNIGIAFQLIDDALDFLPSPDLGKPGAGADLRLGLATAPALFAWESHPEMGPLILRKFEEPGDVELARDIVGRSDGLERTVDLARRFAGSARGLVERLPESPAREALVGLTMKVVDRVK</sequence>
<dbReference type="EMBL" id="RSCD01000004">
    <property type="protein sequence ID" value="RSH93218.1"/>
    <property type="molecule type" value="Genomic_DNA"/>
</dbReference>
<feature type="region of interest" description="Disordered" evidence="8">
    <location>
        <begin position="19"/>
        <end position="95"/>
    </location>
</feature>
<evidence type="ECO:0000313" key="9">
    <source>
        <dbReference type="EMBL" id="RSH93218.1"/>
    </source>
</evidence>
<gene>
    <name evidence="9" type="primary">COQ1</name>
    <name evidence="9" type="ORF">EHS25_007572</name>
</gene>
<organism evidence="9 10">
    <name type="scientific">Saitozyma podzolica</name>
    <dbReference type="NCBI Taxonomy" id="1890683"/>
    <lineage>
        <taxon>Eukaryota</taxon>
        <taxon>Fungi</taxon>
        <taxon>Dikarya</taxon>
        <taxon>Basidiomycota</taxon>
        <taxon>Agaricomycotina</taxon>
        <taxon>Tremellomycetes</taxon>
        <taxon>Tremellales</taxon>
        <taxon>Trimorphomycetaceae</taxon>
        <taxon>Saitozyma</taxon>
    </lineage>
</organism>
<evidence type="ECO:0000313" key="10">
    <source>
        <dbReference type="Proteomes" id="UP000279259"/>
    </source>
</evidence>
<dbReference type="Proteomes" id="UP000279259">
    <property type="component" value="Unassembled WGS sequence"/>
</dbReference>
<dbReference type="GO" id="GO:0046872">
    <property type="term" value="F:metal ion binding"/>
    <property type="evidence" value="ECO:0007669"/>
    <property type="project" value="UniProtKB-KW"/>
</dbReference>
<dbReference type="InterPro" id="IPR000092">
    <property type="entry name" value="Polyprenyl_synt"/>
</dbReference>
<evidence type="ECO:0000256" key="7">
    <source>
        <dbReference type="RuleBase" id="RU004466"/>
    </source>
</evidence>
<dbReference type="GO" id="GO:0004659">
    <property type="term" value="F:prenyltransferase activity"/>
    <property type="evidence" value="ECO:0007669"/>
    <property type="project" value="InterPro"/>
</dbReference>
<dbReference type="CDD" id="cd00685">
    <property type="entry name" value="Trans_IPPS_HT"/>
    <property type="match status" value="1"/>
</dbReference>
<feature type="compositionally biased region" description="Polar residues" evidence="8">
    <location>
        <begin position="40"/>
        <end position="54"/>
    </location>
</feature>
<keyword evidence="5" id="KW-0460">Magnesium</keyword>
<accession>A0A427YQ29</accession>
<dbReference type="STRING" id="1890683.A0A427YQ29"/>
<dbReference type="OrthoDB" id="9927103at2759"/>
<comment type="caution">
    <text evidence="9">The sequence shown here is derived from an EMBL/GenBank/DDBJ whole genome shotgun (WGS) entry which is preliminary data.</text>
</comment>
<protein>
    <submittedName>
        <fullName evidence="9">Coq1 putative hexaprenyl diphosphate synthase</fullName>
    </submittedName>
</protein>
<dbReference type="GO" id="GO:1990234">
    <property type="term" value="C:transferase complex"/>
    <property type="evidence" value="ECO:0007669"/>
    <property type="project" value="TreeGrafter"/>
</dbReference>
<comment type="cofactor">
    <cofactor evidence="1">
        <name>Mg(2+)</name>
        <dbReference type="ChEBI" id="CHEBI:18420"/>
    </cofactor>
</comment>
<keyword evidence="10" id="KW-1185">Reference proteome</keyword>
<dbReference type="PANTHER" id="PTHR12001">
    <property type="entry name" value="GERANYLGERANYL PYROPHOSPHATE SYNTHASE"/>
    <property type="match status" value="1"/>
</dbReference>
<evidence type="ECO:0000256" key="1">
    <source>
        <dbReference type="ARBA" id="ARBA00001946"/>
    </source>
</evidence>
<dbReference type="GO" id="GO:0008299">
    <property type="term" value="P:isoprenoid biosynthetic process"/>
    <property type="evidence" value="ECO:0007669"/>
    <property type="project" value="UniProtKB-KW"/>
</dbReference>
<dbReference type="SUPFAM" id="SSF48576">
    <property type="entry name" value="Terpenoid synthases"/>
    <property type="match status" value="1"/>
</dbReference>
<dbReference type="AlphaFoldDB" id="A0A427YQ29"/>
<dbReference type="PANTHER" id="PTHR12001:SF69">
    <property type="entry name" value="ALL TRANS-POLYPRENYL-DIPHOSPHATE SYNTHASE PDSS1"/>
    <property type="match status" value="1"/>
</dbReference>
<keyword evidence="4" id="KW-0479">Metal-binding</keyword>
<evidence type="ECO:0000256" key="4">
    <source>
        <dbReference type="ARBA" id="ARBA00022723"/>
    </source>
</evidence>
<dbReference type="Pfam" id="PF00348">
    <property type="entry name" value="polyprenyl_synt"/>
    <property type="match status" value="1"/>
</dbReference>
<keyword evidence="6" id="KW-0414">Isoprene biosynthesis</keyword>
<evidence type="ECO:0000256" key="5">
    <source>
        <dbReference type="ARBA" id="ARBA00022842"/>
    </source>
</evidence>
<reference evidence="9 10" key="1">
    <citation type="submission" date="2018-11" db="EMBL/GenBank/DDBJ databases">
        <title>Genome sequence of Saitozyma podzolica DSM 27192.</title>
        <authorList>
            <person name="Aliyu H."/>
            <person name="Gorte O."/>
            <person name="Ochsenreither K."/>
        </authorList>
    </citation>
    <scope>NUCLEOTIDE SEQUENCE [LARGE SCALE GENOMIC DNA]</scope>
    <source>
        <strain evidence="9 10">DSM 27192</strain>
    </source>
</reference>
<dbReference type="InterPro" id="IPR008949">
    <property type="entry name" value="Isoprenoid_synthase_dom_sf"/>
</dbReference>
<comment type="similarity">
    <text evidence="2 7">Belongs to the FPP/GGPP synthase family.</text>
</comment>
<proteinExistence type="inferred from homology"/>
<dbReference type="Gene3D" id="1.10.600.10">
    <property type="entry name" value="Farnesyl Diphosphate Synthase"/>
    <property type="match status" value="1"/>
</dbReference>
<keyword evidence="3 7" id="KW-0808">Transferase</keyword>
<evidence type="ECO:0000256" key="2">
    <source>
        <dbReference type="ARBA" id="ARBA00006706"/>
    </source>
</evidence>
<evidence type="ECO:0000256" key="3">
    <source>
        <dbReference type="ARBA" id="ARBA00022679"/>
    </source>
</evidence>
<feature type="compositionally biased region" description="Low complexity" evidence="8">
    <location>
        <begin position="80"/>
        <end position="92"/>
    </location>
</feature>
<evidence type="ECO:0000256" key="6">
    <source>
        <dbReference type="ARBA" id="ARBA00023229"/>
    </source>
</evidence>
<evidence type="ECO:0000256" key="8">
    <source>
        <dbReference type="SAM" id="MobiDB-lite"/>
    </source>
</evidence>